<sequence length="353" mass="39948">MSLYQSSSAPQSPTEGSAMNWILDHVQSNPDPYQTTLPLRTIYALNCQTASVTTFQMALMEHLQNIPAQPSTLPPIFLTTFIQKCFPQTFQDVDFDQALTALDYLRDLEHRRMKELEKAMRAKGEFDSKIINLRTRSHKLDRTYAVALTGIRRFTLVHELSGSQFNKCNAVALLNTLYPIEEEDINQSLTSSVLSQQRQALWKYIVAVEKSGPGKLDSVRNQGDWEKVSNQVQDYCHRSLVIIQLSEELSRPESFGSYHSDSSVDMPTSPKQSTGRRDSGHDSSESEFEGPAKKSTLEKIVRGLAKLSTKRSHHGDWNAHSKSPYTLGRNPSSKRVFSAEWIGESSEDDRMRN</sequence>
<evidence type="ECO:0000313" key="2">
    <source>
        <dbReference type="EMBL" id="KAA8909800.1"/>
    </source>
</evidence>
<dbReference type="AlphaFoldDB" id="A0A5J5F139"/>
<feature type="compositionally biased region" description="Polar residues" evidence="1">
    <location>
        <begin position="257"/>
        <end position="273"/>
    </location>
</feature>
<accession>A0A5J5F139</accession>
<organism evidence="2 3">
    <name type="scientific">Sphaerosporella brunnea</name>
    <dbReference type="NCBI Taxonomy" id="1250544"/>
    <lineage>
        <taxon>Eukaryota</taxon>
        <taxon>Fungi</taxon>
        <taxon>Dikarya</taxon>
        <taxon>Ascomycota</taxon>
        <taxon>Pezizomycotina</taxon>
        <taxon>Pezizomycetes</taxon>
        <taxon>Pezizales</taxon>
        <taxon>Pyronemataceae</taxon>
        <taxon>Sphaerosporella</taxon>
    </lineage>
</organism>
<evidence type="ECO:0000313" key="3">
    <source>
        <dbReference type="Proteomes" id="UP000326924"/>
    </source>
</evidence>
<reference evidence="2 3" key="1">
    <citation type="submission" date="2019-09" db="EMBL/GenBank/DDBJ databases">
        <title>Draft genome of the ectomycorrhizal ascomycete Sphaerosporella brunnea.</title>
        <authorList>
            <consortium name="DOE Joint Genome Institute"/>
            <person name="Benucci G.M."/>
            <person name="Marozzi G."/>
            <person name="Antonielli L."/>
            <person name="Sanchez S."/>
            <person name="Marco P."/>
            <person name="Wang X."/>
            <person name="Falini L.B."/>
            <person name="Barry K."/>
            <person name="Haridas S."/>
            <person name="Lipzen A."/>
            <person name="Labutti K."/>
            <person name="Grigoriev I.V."/>
            <person name="Murat C."/>
            <person name="Martin F."/>
            <person name="Albertini E."/>
            <person name="Donnini D."/>
            <person name="Bonito G."/>
        </authorList>
    </citation>
    <scope>NUCLEOTIDE SEQUENCE [LARGE SCALE GENOMIC DNA]</scope>
    <source>
        <strain evidence="2 3">Sb_GMNB300</strain>
    </source>
</reference>
<feature type="compositionally biased region" description="Polar residues" evidence="1">
    <location>
        <begin position="320"/>
        <end position="335"/>
    </location>
</feature>
<proteinExistence type="predicted"/>
<comment type="caution">
    <text evidence="2">The sequence shown here is derived from an EMBL/GenBank/DDBJ whole genome shotgun (WGS) entry which is preliminary data.</text>
</comment>
<dbReference type="OrthoDB" id="3533623at2759"/>
<keyword evidence="3" id="KW-1185">Reference proteome</keyword>
<feature type="compositionally biased region" description="Basic and acidic residues" evidence="1">
    <location>
        <begin position="275"/>
        <end position="301"/>
    </location>
</feature>
<dbReference type="InParanoid" id="A0A5J5F139"/>
<gene>
    <name evidence="2" type="ORF">FN846DRAFT_941543</name>
</gene>
<dbReference type="Proteomes" id="UP000326924">
    <property type="component" value="Unassembled WGS sequence"/>
</dbReference>
<dbReference type="EMBL" id="VXIS01000054">
    <property type="protein sequence ID" value="KAA8909800.1"/>
    <property type="molecule type" value="Genomic_DNA"/>
</dbReference>
<protein>
    <submittedName>
        <fullName evidence="2">Uncharacterized protein</fullName>
    </submittedName>
</protein>
<feature type="region of interest" description="Disordered" evidence="1">
    <location>
        <begin position="253"/>
        <end position="353"/>
    </location>
</feature>
<evidence type="ECO:0000256" key="1">
    <source>
        <dbReference type="SAM" id="MobiDB-lite"/>
    </source>
</evidence>
<name>A0A5J5F139_9PEZI</name>